<dbReference type="EMBL" id="JABANM010020002">
    <property type="protein sequence ID" value="KAF4723568.1"/>
    <property type="molecule type" value="Genomic_DNA"/>
</dbReference>
<feature type="non-terminal residue" evidence="2">
    <location>
        <position position="62"/>
    </location>
</feature>
<evidence type="ECO:0000256" key="1">
    <source>
        <dbReference type="SAM" id="MobiDB-lite"/>
    </source>
</evidence>
<sequence length="62" mass="6271">EAMHQLHCGPGGGRRESLITLIASAFTRGGLVAAERNMFSGSTVQQTPTTLPASLGGSSLSG</sequence>
<gene>
    <name evidence="2" type="ORF">FOZ62_014359</name>
</gene>
<comment type="caution">
    <text evidence="2">The sequence shown here is derived from an EMBL/GenBank/DDBJ whole genome shotgun (WGS) entry which is preliminary data.</text>
</comment>
<protein>
    <submittedName>
        <fullName evidence="2">Uncharacterized protein</fullName>
    </submittedName>
</protein>
<organism evidence="2 3">
    <name type="scientific">Perkinsus olseni</name>
    <name type="common">Perkinsus atlanticus</name>
    <dbReference type="NCBI Taxonomy" id="32597"/>
    <lineage>
        <taxon>Eukaryota</taxon>
        <taxon>Sar</taxon>
        <taxon>Alveolata</taxon>
        <taxon>Perkinsozoa</taxon>
        <taxon>Perkinsea</taxon>
        <taxon>Perkinsida</taxon>
        <taxon>Perkinsidae</taxon>
        <taxon>Perkinsus</taxon>
    </lineage>
</organism>
<evidence type="ECO:0000313" key="2">
    <source>
        <dbReference type="EMBL" id="KAF4723568.1"/>
    </source>
</evidence>
<accession>A0A7J6RS55</accession>
<dbReference type="Proteomes" id="UP000574390">
    <property type="component" value="Unassembled WGS sequence"/>
</dbReference>
<reference evidence="2 3" key="1">
    <citation type="submission" date="2020-04" db="EMBL/GenBank/DDBJ databases">
        <title>Perkinsus olseni comparative genomics.</title>
        <authorList>
            <person name="Bogema D.R."/>
        </authorList>
    </citation>
    <scope>NUCLEOTIDE SEQUENCE [LARGE SCALE GENOMIC DNA]</scope>
    <source>
        <strain evidence="2">ATCC PRA-205</strain>
    </source>
</reference>
<proteinExistence type="predicted"/>
<feature type="compositionally biased region" description="Polar residues" evidence="1">
    <location>
        <begin position="41"/>
        <end position="52"/>
    </location>
</feature>
<feature type="non-terminal residue" evidence="2">
    <location>
        <position position="1"/>
    </location>
</feature>
<name>A0A7J6RS55_PEROL</name>
<feature type="region of interest" description="Disordered" evidence="1">
    <location>
        <begin position="41"/>
        <end position="62"/>
    </location>
</feature>
<dbReference type="AlphaFoldDB" id="A0A7J6RS55"/>
<evidence type="ECO:0000313" key="3">
    <source>
        <dbReference type="Proteomes" id="UP000574390"/>
    </source>
</evidence>